<feature type="non-terminal residue" evidence="1">
    <location>
        <position position="1"/>
    </location>
</feature>
<reference evidence="1" key="1">
    <citation type="submission" date="2020-01" db="EMBL/GenBank/DDBJ databases">
        <authorList>
            <person name="Meier V. D."/>
            <person name="Meier V D."/>
        </authorList>
    </citation>
    <scope>NUCLEOTIDE SEQUENCE</scope>
    <source>
        <strain evidence="1">HLG_WM_MAG_10</strain>
    </source>
</reference>
<proteinExistence type="predicted"/>
<dbReference type="EMBL" id="CACVAQ010000340">
    <property type="protein sequence ID" value="CAA6824155.1"/>
    <property type="molecule type" value="Genomic_DNA"/>
</dbReference>
<gene>
    <name evidence="1" type="ORF">HELGO_WM47949</name>
</gene>
<evidence type="ECO:0000313" key="1">
    <source>
        <dbReference type="EMBL" id="CAA6824155.1"/>
    </source>
</evidence>
<protein>
    <submittedName>
        <fullName evidence="1">Uncharacterized protein</fullName>
    </submittedName>
</protein>
<name>A0A6S6TXN1_9BACT</name>
<sequence length="35" mass="4171">DSYQQTKAIFKKQHLWTQEFQDLEDLAKSCALDLK</sequence>
<accession>A0A6S6TXN1</accession>
<organism evidence="1">
    <name type="scientific">uncultured Aureispira sp</name>
    <dbReference type="NCBI Taxonomy" id="1331704"/>
    <lineage>
        <taxon>Bacteria</taxon>
        <taxon>Pseudomonadati</taxon>
        <taxon>Bacteroidota</taxon>
        <taxon>Saprospiria</taxon>
        <taxon>Saprospirales</taxon>
        <taxon>Saprospiraceae</taxon>
        <taxon>Aureispira</taxon>
        <taxon>environmental samples</taxon>
    </lineage>
</organism>
<dbReference type="AlphaFoldDB" id="A0A6S6TXN1"/>